<comment type="caution">
    <text evidence="2">The sequence shown here is derived from an EMBL/GenBank/DDBJ whole genome shotgun (WGS) entry which is preliminary data.</text>
</comment>
<dbReference type="RefSeq" id="WP_378288085.1">
    <property type="nucleotide sequence ID" value="NZ_JBHSON010000081.1"/>
</dbReference>
<feature type="region of interest" description="Disordered" evidence="1">
    <location>
        <begin position="175"/>
        <end position="195"/>
    </location>
</feature>
<dbReference type="Proteomes" id="UP001596074">
    <property type="component" value="Unassembled WGS sequence"/>
</dbReference>
<dbReference type="InterPro" id="IPR036689">
    <property type="entry name" value="ESAT-6-like_sf"/>
</dbReference>
<organism evidence="2 3">
    <name type="scientific">Actinomadura rugatobispora</name>
    <dbReference type="NCBI Taxonomy" id="1994"/>
    <lineage>
        <taxon>Bacteria</taxon>
        <taxon>Bacillati</taxon>
        <taxon>Actinomycetota</taxon>
        <taxon>Actinomycetes</taxon>
        <taxon>Streptosporangiales</taxon>
        <taxon>Thermomonosporaceae</taxon>
        <taxon>Actinomadura</taxon>
    </lineage>
</organism>
<protein>
    <submittedName>
        <fullName evidence="2">WXG100 family type VII secretion target</fullName>
    </submittedName>
</protein>
<accession>A0ABW1ABI8</accession>
<dbReference type="EMBL" id="JBHSON010000081">
    <property type="protein sequence ID" value="MFC5752127.1"/>
    <property type="molecule type" value="Genomic_DNA"/>
</dbReference>
<evidence type="ECO:0000313" key="3">
    <source>
        <dbReference type="Proteomes" id="UP001596074"/>
    </source>
</evidence>
<reference evidence="3" key="1">
    <citation type="journal article" date="2019" name="Int. J. Syst. Evol. Microbiol.">
        <title>The Global Catalogue of Microorganisms (GCM) 10K type strain sequencing project: providing services to taxonomists for standard genome sequencing and annotation.</title>
        <authorList>
            <consortium name="The Broad Institute Genomics Platform"/>
            <consortium name="The Broad Institute Genome Sequencing Center for Infectious Disease"/>
            <person name="Wu L."/>
            <person name="Ma J."/>
        </authorList>
    </citation>
    <scope>NUCLEOTIDE SEQUENCE [LARGE SCALE GENOMIC DNA]</scope>
    <source>
        <strain evidence="3">KCTC 42087</strain>
    </source>
</reference>
<dbReference type="Gene3D" id="1.20.1260.20">
    <property type="entry name" value="PPE superfamily"/>
    <property type="match status" value="1"/>
</dbReference>
<keyword evidence="3" id="KW-1185">Reference proteome</keyword>
<evidence type="ECO:0000313" key="2">
    <source>
        <dbReference type="EMBL" id="MFC5752127.1"/>
    </source>
</evidence>
<dbReference type="InterPro" id="IPR038332">
    <property type="entry name" value="PPE_sf"/>
</dbReference>
<evidence type="ECO:0000256" key="1">
    <source>
        <dbReference type="SAM" id="MobiDB-lite"/>
    </source>
</evidence>
<name>A0ABW1ABI8_9ACTN</name>
<dbReference type="SUPFAM" id="SSF140453">
    <property type="entry name" value="EsxAB dimer-like"/>
    <property type="match status" value="1"/>
</dbReference>
<gene>
    <name evidence="2" type="ORF">ACFPZN_41510</name>
</gene>
<proteinExistence type="predicted"/>
<sequence length="195" mass="20925">MGSAVAWQVALDKLAGLKGNPEAVYRAVDAWRGAANLIAMSMESIETSYTALGAHWEGPAYDNFKEYMGKNQDKSKDNRDALLEVGIQLAEAAGVLQTSYINAVAAAREASIQIGPLIVQYRNAQQYADQVTMTEAMTQVLQNFASGINNIHAGSKTAITEYKTYIAKIQGTASKLQKPVSPPGGLGNRAGWEAK</sequence>